<dbReference type="Pfam" id="PF13385">
    <property type="entry name" value="Laminin_G_3"/>
    <property type="match status" value="1"/>
</dbReference>
<organism evidence="2 3">
    <name type="scientific">Arthrospiribacter ruber</name>
    <dbReference type="NCBI Taxonomy" id="2487934"/>
    <lineage>
        <taxon>Bacteria</taxon>
        <taxon>Pseudomonadati</taxon>
        <taxon>Bacteroidota</taxon>
        <taxon>Cytophagia</taxon>
        <taxon>Cytophagales</taxon>
        <taxon>Cyclobacteriaceae</taxon>
        <taxon>Arthrospiribacter</taxon>
    </lineage>
</organism>
<dbReference type="RefSeq" id="WP_219291500.1">
    <property type="nucleotide sequence ID" value="NZ_RPHB01000007.1"/>
</dbReference>
<keyword evidence="1" id="KW-0175">Coiled coil</keyword>
<evidence type="ECO:0000256" key="1">
    <source>
        <dbReference type="SAM" id="Coils"/>
    </source>
</evidence>
<feature type="coiled-coil region" evidence="1">
    <location>
        <begin position="38"/>
        <end position="65"/>
    </location>
</feature>
<gene>
    <name evidence="2" type="ORF">EGN73_14885</name>
</gene>
<dbReference type="EMBL" id="RPHB01000007">
    <property type="protein sequence ID" value="MBW3469084.1"/>
    <property type="molecule type" value="Genomic_DNA"/>
</dbReference>
<evidence type="ECO:0000313" key="3">
    <source>
        <dbReference type="Proteomes" id="UP000727490"/>
    </source>
</evidence>
<dbReference type="AlphaFoldDB" id="A0A951IZF9"/>
<feature type="coiled-coil region" evidence="1">
    <location>
        <begin position="150"/>
        <end position="184"/>
    </location>
</feature>
<name>A0A951IZF9_9BACT</name>
<accession>A0A951IZF9</accession>
<protein>
    <submittedName>
        <fullName evidence="2">Uncharacterized protein</fullName>
    </submittedName>
</protein>
<reference evidence="2 3" key="1">
    <citation type="journal article" date="2020" name="Syst. Appl. Microbiol.">
        <title>Arthrospiribacter ruber gen. nov., sp. nov., a novel bacterium isolated from Arthrospira cultures.</title>
        <authorList>
            <person name="Waleron M."/>
            <person name="Misztak A."/>
            <person name="Waleron M.M."/>
            <person name="Furmaniak M."/>
            <person name="Mrozik A."/>
            <person name="Waleron K."/>
        </authorList>
    </citation>
    <scope>NUCLEOTIDE SEQUENCE [LARGE SCALE GENOMIC DNA]</scope>
    <source>
        <strain evidence="2 3">DPMB0001</strain>
    </source>
</reference>
<evidence type="ECO:0000313" key="2">
    <source>
        <dbReference type="EMBL" id="MBW3469084.1"/>
    </source>
</evidence>
<sequence>MKINVIDNKVLLNLTVKEEASSIAIIAKNKAIEARNDTLNLKNEVELIKNNVETSEQNVTDLNTQFENNYNEKIDSINNTVNSGIQSIEEISNDNINQINDLKDNIEDSVNQAQSIFNNIETETNNSISQIQSEKNTSITEIQNEKTDSLNELSTELQSGLNQINDLKSETEELRDEAIESNNNTQSLLVNFFDPAIIALNSRINNDSGEVVRKLRFIQNDLDNNDIFNEASLVLSPSSFSNSKLHSVLPQDGTGDFDVSRNGTGTYFDRNGILQVAQPNQPRFNFDPLTGDFKGVLVEPSGVNLITNSKGFDSFTNVLDAPDIIRTDAPFGKFGNIGTELQLKTENGWLNYNFSAVQNTFYTISFYVRNIDATGIRITFASLASSFSPSTTDLPVNNFSNYQHIEEDIYRVWLTTHHIGENGTRSFRFGVGTGFTGGKVVVYGLQLEAGSTPTSYIPTSGSQVTRPADVNTRTNIADLIGQEQGSVFVEFFNITAPNRRVMGISDGTIQNRVIILINSPNTPRAIVTVDGVSQFDRTGASIPEGMNKIVITYKQNDIRFYVNGFLVFNQDSGNVPSCNNMYLGKQETNNINQILTSSIKKATLFKRALTDEEAIKLTTL</sequence>
<proteinExistence type="predicted"/>
<keyword evidence="3" id="KW-1185">Reference proteome</keyword>
<comment type="caution">
    <text evidence="2">The sequence shown here is derived from an EMBL/GenBank/DDBJ whole genome shotgun (WGS) entry which is preliminary data.</text>
</comment>
<dbReference type="Proteomes" id="UP000727490">
    <property type="component" value="Unassembled WGS sequence"/>
</dbReference>